<evidence type="ECO:0008006" key="3">
    <source>
        <dbReference type="Google" id="ProtNLM"/>
    </source>
</evidence>
<gene>
    <name evidence="1" type="ORF">J3D65DRAFT_23613</name>
</gene>
<accession>A0ABR1MBB2</accession>
<name>A0ABR1MBB2_9PEZI</name>
<dbReference type="RefSeq" id="XP_066659751.1">
    <property type="nucleotide sequence ID" value="XM_066794712.1"/>
</dbReference>
<proteinExistence type="predicted"/>
<keyword evidence="2" id="KW-1185">Reference proteome</keyword>
<sequence length="156" mass="17748">MIPCFVSRPVGVWHCLFSLFSPSSRPAFSLSPPIHQPTIHLPMCLSHHTVTHVAIPSSSFSSSSHRIPEKKSKDRFLRWLLEHLACLLAFNPRHQRNTLIHMHSQNPNHCFLFTCPPQSFTTADGRRVRQTIDKRMELALTSGLVLSFPRRNCGGE</sequence>
<evidence type="ECO:0000313" key="1">
    <source>
        <dbReference type="EMBL" id="KAK7544516.1"/>
    </source>
</evidence>
<organism evidence="1 2">
    <name type="scientific">Phyllosticta citribraziliensis</name>
    <dbReference type="NCBI Taxonomy" id="989973"/>
    <lineage>
        <taxon>Eukaryota</taxon>
        <taxon>Fungi</taxon>
        <taxon>Dikarya</taxon>
        <taxon>Ascomycota</taxon>
        <taxon>Pezizomycotina</taxon>
        <taxon>Dothideomycetes</taxon>
        <taxon>Dothideomycetes incertae sedis</taxon>
        <taxon>Botryosphaeriales</taxon>
        <taxon>Phyllostictaceae</taxon>
        <taxon>Phyllosticta</taxon>
    </lineage>
</organism>
<dbReference type="EMBL" id="JBBPEH010000001">
    <property type="protein sequence ID" value="KAK7544516.1"/>
    <property type="molecule type" value="Genomic_DNA"/>
</dbReference>
<reference evidence="1 2" key="1">
    <citation type="submission" date="2024-04" db="EMBL/GenBank/DDBJ databases">
        <title>Phyllosticta paracitricarpa is synonymous to the EU quarantine fungus P. citricarpa based on phylogenomic analyses.</title>
        <authorList>
            <consortium name="Lawrence Berkeley National Laboratory"/>
            <person name="Van ingen-buijs V.A."/>
            <person name="Van westerhoven A.C."/>
            <person name="Haridas S."/>
            <person name="Skiadas P."/>
            <person name="Martin F."/>
            <person name="Groenewald J.Z."/>
            <person name="Crous P.W."/>
            <person name="Seidl M.F."/>
        </authorList>
    </citation>
    <scope>NUCLEOTIDE SEQUENCE [LARGE SCALE GENOMIC DNA]</scope>
    <source>
        <strain evidence="1 2">CPC 17464</strain>
    </source>
</reference>
<evidence type="ECO:0000313" key="2">
    <source>
        <dbReference type="Proteomes" id="UP001360953"/>
    </source>
</evidence>
<dbReference type="Proteomes" id="UP001360953">
    <property type="component" value="Unassembled WGS sequence"/>
</dbReference>
<dbReference type="GeneID" id="92027618"/>
<comment type="caution">
    <text evidence="1">The sequence shown here is derived from an EMBL/GenBank/DDBJ whole genome shotgun (WGS) entry which is preliminary data.</text>
</comment>
<protein>
    <recommendedName>
        <fullName evidence="3">Secreted protein</fullName>
    </recommendedName>
</protein>